<keyword evidence="2" id="KW-1185">Reference proteome</keyword>
<sequence>MEYEGPRIAAADFFAQARSGRALTMLPVFVDGDCVSCPEGYLWWRQNGQWIKPAQPSGLTVSDRTVAGWWWGRTRPGSRRFALVHTLAGHELDRIAAAHYIGRYIEHIDTAHEQLCQQTVTGAWLRYFAAHALRSRTTTAHLELPSGIVTVHSRTQGDVFYHPCRA</sequence>
<evidence type="ECO:0000313" key="2">
    <source>
        <dbReference type="Proteomes" id="UP001470023"/>
    </source>
</evidence>
<dbReference type="RefSeq" id="WP_352065766.1">
    <property type="nucleotide sequence ID" value="NZ_JBEPAZ010000068.1"/>
</dbReference>
<evidence type="ECO:0000313" key="1">
    <source>
        <dbReference type="EMBL" id="MER6433751.1"/>
    </source>
</evidence>
<proteinExistence type="predicted"/>
<accession>A0ABV1UJL3</accession>
<name>A0ABV1UJL3_9ACTN</name>
<comment type="caution">
    <text evidence="1">The sequence shown here is derived from an EMBL/GenBank/DDBJ whole genome shotgun (WGS) entry which is preliminary data.</text>
</comment>
<dbReference type="EMBL" id="JBEPAZ010000068">
    <property type="protein sequence ID" value="MER6433751.1"/>
    <property type="molecule type" value="Genomic_DNA"/>
</dbReference>
<dbReference type="Proteomes" id="UP001470023">
    <property type="component" value="Unassembled WGS sequence"/>
</dbReference>
<gene>
    <name evidence="1" type="ORF">ABT272_39490</name>
</gene>
<protein>
    <submittedName>
        <fullName evidence="1">Uncharacterized protein</fullName>
    </submittedName>
</protein>
<reference evidence="1 2" key="1">
    <citation type="submission" date="2024-06" db="EMBL/GenBank/DDBJ databases">
        <title>The Natural Products Discovery Center: Release of the First 8490 Sequenced Strains for Exploring Actinobacteria Biosynthetic Diversity.</title>
        <authorList>
            <person name="Kalkreuter E."/>
            <person name="Kautsar S.A."/>
            <person name="Yang D."/>
            <person name="Bader C.D."/>
            <person name="Teijaro C.N."/>
            <person name="Fluegel L."/>
            <person name="Davis C.M."/>
            <person name="Simpson J.R."/>
            <person name="Lauterbach L."/>
            <person name="Steele A.D."/>
            <person name="Gui C."/>
            <person name="Meng S."/>
            <person name="Li G."/>
            <person name="Viehrig K."/>
            <person name="Ye F."/>
            <person name="Su P."/>
            <person name="Kiefer A.F."/>
            <person name="Nichols A."/>
            <person name="Cepeda A.J."/>
            <person name="Yan W."/>
            <person name="Fan B."/>
            <person name="Jiang Y."/>
            <person name="Adhikari A."/>
            <person name="Zheng C.-J."/>
            <person name="Schuster L."/>
            <person name="Cowan T.M."/>
            <person name="Smanski M.J."/>
            <person name="Chevrette M.G."/>
            <person name="De Carvalho L.P.S."/>
            <person name="Shen B."/>
        </authorList>
    </citation>
    <scope>NUCLEOTIDE SEQUENCE [LARGE SCALE GENOMIC DNA]</scope>
    <source>
        <strain evidence="1 2">NPDC001166</strain>
    </source>
</reference>
<organism evidence="1 2">
    <name type="scientific">Streptomyces sp. 900105245</name>
    <dbReference type="NCBI Taxonomy" id="3154379"/>
    <lineage>
        <taxon>Bacteria</taxon>
        <taxon>Bacillati</taxon>
        <taxon>Actinomycetota</taxon>
        <taxon>Actinomycetes</taxon>
        <taxon>Kitasatosporales</taxon>
        <taxon>Streptomycetaceae</taxon>
        <taxon>Streptomyces</taxon>
    </lineage>
</organism>